<evidence type="ECO:0000313" key="1">
    <source>
        <dbReference type="EMBL" id="RYP87793.1"/>
    </source>
</evidence>
<organism evidence="1 2">
    <name type="scientific">Nocardioides guangzhouensis</name>
    <dbReference type="NCBI Taxonomy" id="2497878"/>
    <lineage>
        <taxon>Bacteria</taxon>
        <taxon>Bacillati</taxon>
        <taxon>Actinomycetota</taxon>
        <taxon>Actinomycetes</taxon>
        <taxon>Propionibacteriales</taxon>
        <taxon>Nocardioidaceae</taxon>
        <taxon>Nocardioides</taxon>
    </lineage>
</organism>
<protein>
    <submittedName>
        <fullName evidence="1">Uncharacterized protein</fullName>
    </submittedName>
</protein>
<dbReference type="EMBL" id="SDKM01000005">
    <property type="protein sequence ID" value="RYP87793.1"/>
    <property type="molecule type" value="Genomic_DNA"/>
</dbReference>
<proteinExistence type="predicted"/>
<dbReference type="AlphaFoldDB" id="A0A4Q4ZHW0"/>
<accession>A0A4Q4ZHW0</accession>
<name>A0A4Q4ZHW0_9ACTN</name>
<dbReference type="RefSeq" id="WP_134714796.1">
    <property type="nucleotide sequence ID" value="NZ_SDKM01000005.1"/>
</dbReference>
<keyword evidence="2" id="KW-1185">Reference proteome</keyword>
<evidence type="ECO:0000313" key="2">
    <source>
        <dbReference type="Proteomes" id="UP000295198"/>
    </source>
</evidence>
<reference evidence="1 2" key="1">
    <citation type="submission" date="2019-01" db="EMBL/GenBank/DDBJ databases">
        <title>Nocardioides guangzhouensis sp. nov., an actinobacterium isolated from soil.</title>
        <authorList>
            <person name="Fu Y."/>
            <person name="Cai Y."/>
            <person name="Lin Z."/>
            <person name="Chen P."/>
        </authorList>
    </citation>
    <scope>NUCLEOTIDE SEQUENCE [LARGE SCALE GENOMIC DNA]</scope>
    <source>
        <strain evidence="1 2">130</strain>
    </source>
</reference>
<sequence length="62" mass="6854">MTLGIPPTADVANARWGLSATNRARAPAHVDGYLWFGRPWLCMQADTFVMSRALAMARTTPY</sequence>
<comment type="caution">
    <text evidence="1">The sequence shown here is derived from an EMBL/GenBank/DDBJ whole genome shotgun (WGS) entry which is preliminary data.</text>
</comment>
<dbReference type="OrthoDB" id="309899at2"/>
<gene>
    <name evidence="1" type="ORF">EKO23_05260</name>
</gene>
<dbReference type="Proteomes" id="UP000295198">
    <property type="component" value="Unassembled WGS sequence"/>
</dbReference>